<dbReference type="GO" id="GO:0005886">
    <property type="term" value="C:plasma membrane"/>
    <property type="evidence" value="ECO:0007669"/>
    <property type="project" value="UniProtKB-SubCell"/>
</dbReference>
<evidence type="ECO:0000313" key="13">
    <source>
        <dbReference type="Proteomes" id="UP000196027"/>
    </source>
</evidence>
<accession>A0A1Y0I6E8</accession>
<comment type="subcellular location">
    <subcellularLocation>
        <location evidence="1 9">Cell inner membrane</location>
        <topology evidence="1 9">Multi-pass membrane protein</topology>
    </subcellularLocation>
</comment>
<protein>
    <submittedName>
        <fullName evidence="12">Type II secretory pathway subunit PulF</fullName>
    </submittedName>
</protein>
<evidence type="ECO:0000256" key="8">
    <source>
        <dbReference type="ARBA" id="ARBA00023136"/>
    </source>
</evidence>
<evidence type="ECO:0000256" key="4">
    <source>
        <dbReference type="ARBA" id="ARBA00022475"/>
    </source>
</evidence>
<keyword evidence="3 9" id="KW-0813">Transport</keyword>
<evidence type="ECO:0000256" key="6">
    <source>
        <dbReference type="ARBA" id="ARBA00022692"/>
    </source>
</evidence>
<dbReference type="PRINTS" id="PR00812">
    <property type="entry name" value="BCTERIALGSPF"/>
</dbReference>
<evidence type="ECO:0000259" key="11">
    <source>
        <dbReference type="Pfam" id="PF00482"/>
    </source>
</evidence>
<feature type="transmembrane region" description="Helical" evidence="10">
    <location>
        <begin position="174"/>
        <end position="194"/>
    </location>
</feature>
<name>A0A1Y0I6E8_9GAMM</name>
<keyword evidence="7 10" id="KW-1133">Transmembrane helix</keyword>
<evidence type="ECO:0000256" key="5">
    <source>
        <dbReference type="ARBA" id="ARBA00022519"/>
    </source>
</evidence>
<dbReference type="Proteomes" id="UP000196027">
    <property type="component" value="Chromosome"/>
</dbReference>
<reference evidence="12 13" key="1">
    <citation type="submission" date="2017-05" db="EMBL/GenBank/DDBJ databases">
        <title>Genomic insights into alkan degradation activity of Oleiphilus messinensis.</title>
        <authorList>
            <person name="Kozyavkin S.A."/>
            <person name="Slesarev A.I."/>
            <person name="Golyshin P.N."/>
            <person name="Korzhenkov A."/>
            <person name="Golyshina O.N."/>
            <person name="Toshchakov S.V."/>
        </authorList>
    </citation>
    <scope>NUCLEOTIDE SEQUENCE [LARGE SCALE GENOMIC DNA]</scope>
    <source>
        <strain evidence="12 13">ME102</strain>
    </source>
</reference>
<evidence type="ECO:0000313" key="12">
    <source>
        <dbReference type="EMBL" id="ARU56001.1"/>
    </source>
</evidence>
<dbReference type="InterPro" id="IPR003004">
    <property type="entry name" value="GspF/PilC"/>
</dbReference>
<sequence length="406" mass="44165">MAEKANSYDVYIWQGTDKRGHKAQGELSGPNAALVKAQLRKQGVTPKSVKKKPKPLFGGGSKKITPFDIAIFTRQMATMMKAGVPLVQSFEIVADGLENPSLRELVLTIREDVSAGNDFASALRKHPKYFDDLFCNLVDAGEKSGALETMLDRVATYLEKTETLKKKVKKAMTYPIAVLVVAVVVTGILLVKVVPQFEELFSGFGADLPAFTQFVIGISEWLQEWWFVVLLIIIGVIGGFREAKRKSPSFSDKVDAYMLKFPIIGTILDKSAVARFARVLSTTFAAGVPLVDALESVAGATGNAVFRDAVNKIKVEVSSGTQLQFSMKATGVFPVMAIQMVSIGEESGALDSMLEKVADYYEEEVDNLVDNLTTLMEPMIMAVLGVLVGGLIVAMYLPIFQMGQAV</sequence>
<gene>
    <name evidence="12" type="ORF">OLMES_1927</name>
</gene>
<evidence type="ECO:0000256" key="10">
    <source>
        <dbReference type="SAM" id="Phobius"/>
    </source>
</evidence>
<dbReference type="FunFam" id="1.20.81.30:FF:000001">
    <property type="entry name" value="Type II secretion system protein F"/>
    <property type="match status" value="2"/>
</dbReference>
<evidence type="ECO:0000256" key="3">
    <source>
        <dbReference type="ARBA" id="ARBA00022448"/>
    </source>
</evidence>
<feature type="transmembrane region" description="Helical" evidence="10">
    <location>
        <begin position="225"/>
        <end position="243"/>
    </location>
</feature>
<dbReference type="PROSITE" id="PS00874">
    <property type="entry name" value="T2SP_F"/>
    <property type="match status" value="1"/>
</dbReference>
<dbReference type="GO" id="GO:0015628">
    <property type="term" value="P:protein secretion by the type II secretion system"/>
    <property type="evidence" value="ECO:0007669"/>
    <property type="project" value="TreeGrafter"/>
</dbReference>
<evidence type="ECO:0000256" key="9">
    <source>
        <dbReference type="RuleBase" id="RU003923"/>
    </source>
</evidence>
<dbReference type="Gene3D" id="1.20.81.30">
    <property type="entry name" value="Type II secretion system (T2SS), domain F"/>
    <property type="match status" value="2"/>
</dbReference>
<dbReference type="AlphaFoldDB" id="A0A1Y0I6E8"/>
<dbReference type="OrthoDB" id="9805682at2"/>
<dbReference type="EMBL" id="CP021425">
    <property type="protein sequence ID" value="ARU56001.1"/>
    <property type="molecule type" value="Genomic_DNA"/>
</dbReference>
<comment type="similarity">
    <text evidence="2 9">Belongs to the GSP F family.</text>
</comment>
<proteinExistence type="inferred from homology"/>
<evidence type="ECO:0000256" key="1">
    <source>
        <dbReference type="ARBA" id="ARBA00004429"/>
    </source>
</evidence>
<dbReference type="InterPro" id="IPR042094">
    <property type="entry name" value="T2SS_GspF_sf"/>
</dbReference>
<dbReference type="InterPro" id="IPR001992">
    <property type="entry name" value="T2SS_GspF/T4SS_PilC_CS"/>
</dbReference>
<organism evidence="12 13">
    <name type="scientific">Oleiphilus messinensis</name>
    <dbReference type="NCBI Taxonomy" id="141451"/>
    <lineage>
        <taxon>Bacteria</taxon>
        <taxon>Pseudomonadati</taxon>
        <taxon>Pseudomonadota</taxon>
        <taxon>Gammaproteobacteria</taxon>
        <taxon>Oceanospirillales</taxon>
        <taxon>Oleiphilaceae</taxon>
        <taxon>Oleiphilus</taxon>
    </lineage>
</organism>
<dbReference type="Pfam" id="PF00482">
    <property type="entry name" value="T2SSF"/>
    <property type="match status" value="2"/>
</dbReference>
<dbReference type="KEGG" id="ome:OLMES_1927"/>
<dbReference type="InterPro" id="IPR018076">
    <property type="entry name" value="T2SS_GspF_dom"/>
</dbReference>
<evidence type="ECO:0000256" key="2">
    <source>
        <dbReference type="ARBA" id="ARBA00005745"/>
    </source>
</evidence>
<feature type="domain" description="Type II secretion system protein GspF" evidence="11">
    <location>
        <begin position="276"/>
        <end position="398"/>
    </location>
</feature>
<keyword evidence="13" id="KW-1185">Reference proteome</keyword>
<keyword evidence="8 10" id="KW-0472">Membrane</keyword>
<keyword evidence="4" id="KW-1003">Cell membrane</keyword>
<feature type="transmembrane region" description="Helical" evidence="10">
    <location>
        <begin position="380"/>
        <end position="400"/>
    </location>
</feature>
<dbReference type="PANTHER" id="PTHR30012">
    <property type="entry name" value="GENERAL SECRETION PATHWAY PROTEIN"/>
    <property type="match status" value="1"/>
</dbReference>
<dbReference type="PANTHER" id="PTHR30012:SF7">
    <property type="entry name" value="PROTEIN TRANSPORT PROTEIN HOFC HOMOLOG"/>
    <property type="match status" value="1"/>
</dbReference>
<feature type="domain" description="Type II secretion system protein GspF" evidence="11">
    <location>
        <begin position="72"/>
        <end position="195"/>
    </location>
</feature>
<dbReference type="RefSeq" id="WP_087461041.1">
    <property type="nucleotide sequence ID" value="NZ_CP021425.1"/>
</dbReference>
<evidence type="ECO:0000256" key="7">
    <source>
        <dbReference type="ARBA" id="ARBA00022989"/>
    </source>
</evidence>
<keyword evidence="5" id="KW-0997">Cell inner membrane</keyword>
<keyword evidence="6 9" id="KW-0812">Transmembrane</keyword>